<gene>
    <name evidence="2" type="ORF">SAMN05444581_10847</name>
</gene>
<dbReference type="EMBL" id="FOSN01000008">
    <property type="protein sequence ID" value="SFK45121.1"/>
    <property type="molecule type" value="Genomic_DNA"/>
</dbReference>
<dbReference type="RefSeq" id="WP_139223588.1">
    <property type="nucleotide sequence ID" value="NZ_FOSN01000008.1"/>
</dbReference>
<keyword evidence="3" id="KW-1185">Reference proteome</keyword>
<feature type="region of interest" description="Disordered" evidence="1">
    <location>
        <begin position="87"/>
        <end position="113"/>
    </location>
</feature>
<evidence type="ECO:0000313" key="3">
    <source>
        <dbReference type="Proteomes" id="UP000198755"/>
    </source>
</evidence>
<proteinExistence type="predicted"/>
<name>A0A1I3ZN65_9HYPH</name>
<protein>
    <submittedName>
        <fullName evidence="2">Uncharacterized protein</fullName>
    </submittedName>
</protein>
<evidence type="ECO:0000313" key="2">
    <source>
        <dbReference type="EMBL" id="SFK45121.1"/>
    </source>
</evidence>
<dbReference type="OrthoDB" id="10000078at2"/>
<organism evidence="2 3">
    <name type="scientific">Methylocapsa palsarum</name>
    <dbReference type="NCBI Taxonomy" id="1612308"/>
    <lineage>
        <taxon>Bacteria</taxon>
        <taxon>Pseudomonadati</taxon>
        <taxon>Pseudomonadota</taxon>
        <taxon>Alphaproteobacteria</taxon>
        <taxon>Hyphomicrobiales</taxon>
        <taxon>Beijerinckiaceae</taxon>
        <taxon>Methylocapsa</taxon>
    </lineage>
</organism>
<dbReference type="AlphaFoldDB" id="A0A1I3ZN65"/>
<dbReference type="Proteomes" id="UP000198755">
    <property type="component" value="Unassembled WGS sequence"/>
</dbReference>
<evidence type="ECO:0000256" key="1">
    <source>
        <dbReference type="SAM" id="MobiDB-lite"/>
    </source>
</evidence>
<accession>A0A1I3ZN65</accession>
<sequence>MRRSILHLAANSPAANSPAASLPAASLPAASFPLRRLALAAAIFAALAPPDAFASNRRADSVNPMRGLYEHRSVSVEEPRLHRAAVVDPSGTLGRQGLGENPFYPEGPGNFQD</sequence>
<reference evidence="2 3" key="1">
    <citation type="submission" date="2016-10" db="EMBL/GenBank/DDBJ databases">
        <authorList>
            <person name="de Groot N.N."/>
        </authorList>
    </citation>
    <scope>NUCLEOTIDE SEQUENCE [LARGE SCALE GENOMIC DNA]</scope>
    <source>
        <strain evidence="2 3">NE2</strain>
    </source>
</reference>